<name>A0A8K1ZZA6_9CYAN</name>
<feature type="coiled-coil region" evidence="1">
    <location>
        <begin position="1"/>
        <end position="28"/>
    </location>
</feature>
<evidence type="ECO:0000313" key="2">
    <source>
        <dbReference type="EMBL" id="NCJ06701.1"/>
    </source>
</evidence>
<dbReference type="Proteomes" id="UP000607397">
    <property type="component" value="Unassembled WGS sequence"/>
</dbReference>
<reference evidence="2" key="1">
    <citation type="submission" date="2019-12" db="EMBL/GenBank/DDBJ databases">
        <title>High-Quality draft genome sequences of three cyanobacteria isolated from the limestone walls of the Old Cathedral of Coimbra.</title>
        <authorList>
            <person name="Tiago I."/>
            <person name="Soares F."/>
            <person name="Portugal A."/>
        </authorList>
    </citation>
    <scope>NUCLEOTIDE SEQUENCE [LARGE SCALE GENOMIC DNA]</scope>
    <source>
        <strain evidence="2">C</strain>
    </source>
</reference>
<dbReference type="RefSeq" id="WP_161825177.1">
    <property type="nucleotide sequence ID" value="NZ_WVIC01000015.1"/>
</dbReference>
<dbReference type="EMBL" id="WVIC01000015">
    <property type="protein sequence ID" value="NCJ06701.1"/>
    <property type="molecule type" value="Genomic_DNA"/>
</dbReference>
<keyword evidence="3" id="KW-1185">Reference proteome</keyword>
<dbReference type="AlphaFoldDB" id="A0A8K1ZZA6"/>
<sequence>MTLAQQLVQMAEDELTEYSTEARKIEKLRRKFGFIVPYPQQKDIRSQVEAEIPQNFLAKLVEENRQTVALPFWGIGGLGLLLGISWQQPLDFVATIIGFLVAFRVQKWGWQLEAKRLVLKTLDEIEARVEAERVKSANLG</sequence>
<accession>A0A8K1ZZA6</accession>
<organism evidence="2 3">
    <name type="scientific">Petrachloros mirabilis ULC683</name>
    <dbReference type="NCBI Taxonomy" id="2781853"/>
    <lineage>
        <taxon>Bacteria</taxon>
        <taxon>Bacillati</taxon>
        <taxon>Cyanobacteriota</taxon>
        <taxon>Cyanophyceae</taxon>
        <taxon>Synechococcales</taxon>
        <taxon>Petrachlorosaceae</taxon>
        <taxon>Petrachloros</taxon>
        <taxon>Petrachloros mirabilis</taxon>
    </lineage>
</organism>
<gene>
    <name evidence="2" type="ORF">GS597_09315</name>
</gene>
<evidence type="ECO:0000256" key="1">
    <source>
        <dbReference type="SAM" id="Coils"/>
    </source>
</evidence>
<protein>
    <submittedName>
        <fullName evidence="2">Uncharacterized protein</fullName>
    </submittedName>
</protein>
<keyword evidence="1" id="KW-0175">Coiled coil</keyword>
<proteinExistence type="predicted"/>
<evidence type="ECO:0000313" key="3">
    <source>
        <dbReference type="Proteomes" id="UP000607397"/>
    </source>
</evidence>
<comment type="caution">
    <text evidence="2">The sequence shown here is derived from an EMBL/GenBank/DDBJ whole genome shotgun (WGS) entry which is preliminary data.</text>
</comment>